<proteinExistence type="predicted"/>
<sequence length="136" mass="15274">MGHARTHLSFVAGTMRTIAKSYHIPLLDTTWNGPTINKHVEGVANFGMKSNGEDRRKVKAFMRKDKCRHWLNSSFQECSRIAPNDNGVVFGDCDEATRALAYLEGETKRTWPLDRRIFGRTLASGLNTISSTSSTR</sequence>
<evidence type="ECO:0000313" key="2">
    <source>
        <dbReference type="Proteomes" id="UP001367508"/>
    </source>
</evidence>
<organism evidence="1 2">
    <name type="scientific">Canavalia gladiata</name>
    <name type="common">Sword bean</name>
    <name type="synonym">Dolichos gladiatus</name>
    <dbReference type="NCBI Taxonomy" id="3824"/>
    <lineage>
        <taxon>Eukaryota</taxon>
        <taxon>Viridiplantae</taxon>
        <taxon>Streptophyta</taxon>
        <taxon>Embryophyta</taxon>
        <taxon>Tracheophyta</taxon>
        <taxon>Spermatophyta</taxon>
        <taxon>Magnoliopsida</taxon>
        <taxon>eudicotyledons</taxon>
        <taxon>Gunneridae</taxon>
        <taxon>Pentapetalae</taxon>
        <taxon>rosids</taxon>
        <taxon>fabids</taxon>
        <taxon>Fabales</taxon>
        <taxon>Fabaceae</taxon>
        <taxon>Papilionoideae</taxon>
        <taxon>50 kb inversion clade</taxon>
        <taxon>NPAAA clade</taxon>
        <taxon>indigoferoid/millettioid clade</taxon>
        <taxon>Phaseoleae</taxon>
        <taxon>Canavalia</taxon>
    </lineage>
</organism>
<gene>
    <name evidence="1" type="ORF">VNO77_03182</name>
</gene>
<dbReference type="AlphaFoldDB" id="A0AAN9MUE0"/>
<protein>
    <submittedName>
        <fullName evidence="1">Uncharacterized protein</fullName>
    </submittedName>
</protein>
<comment type="caution">
    <text evidence="1">The sequence shown here is derived from an EMBL/GenBank/DDBJ whole genome shotgun (WGS) entry which is preliminary data.</text>
</comment>
<accession>A0AAN9MUE0</accession>
<name>A0AAN9MUE0_CANGL</name>
<evidence type="ECO:0000313" key="1">
    <source>
        <dbReference type="EMBL" id="KAK7361139.1"/>
    </source>
</evidence>
<reference evidence="1 2" key="1">
    <citation type="submission" date="2024-01" db="EMBL/GenBank/DDBJ databases">
        <title>The genomes of 5 underutilized Papilionoideae crops provide insights into root nodulation and disease resistanc.</title>
        <authorList>
            <person name="Jiang F."/>
        </authorList>
    </citation>
    <scope>NUCLEOTIDE SEQUENCE [LARGE SCALE GENOMIC DNA]</scope>
    <source>
        <strain evidence="1">LVBAO_FW01</strain>
        <tissue evidence="1">Leaves</tissue>
    </source>
</reference>
<dbReference type="Proteomes" id="UP001367508">
    <property type="component" value="Unassembled WGS sequence"/>
</dbReference>
<dbReference type="EMBL" id="JAYMYQ010000001">
    <property type="protein sequence ID" value="KAK7361139.1"/>
    <property type="molecule type" value="Genomic_DNA"/>
</dbReference>
<keyword evidence="2" id="KW-1185">Reference proteome</keyword>